<dbReference type="NCBIfam" id="TIGR03788">
    <property type="entry name" value="marine_srt_targ"/>
    <property type="match status" value="1"/>
</dbReference>
<dbReference type="PANTHER" id="PTHR45737">
    <property type="entry name" value="VON WILLEBRAND FACTOR A DOMAIN-CONTAINING PROTEIN 5A"/>
    <property type="match status" value="1"/>
</dbReference>
<evidence type="ECO:0000259" key="2">
    <source>
        <dbReference type="PROSITE" id="PS50234"/>
    </source>
</evidence>
<dbReference type="OrthoDB" id="9784383at2"/>
<dbReference type="Pfam" id="PF13768">
    <property type="entry name" value="VWA_3"/>
    <property type="match status" value="1"/>
</dbReference>
<dbReference type="SMART" id="SM00327">
    <property type="entry name" value="VWA"/>
    <property type="match status" value="1"/>
</dbReference>
<dbReference type="InterPro" id="IPR022440">
    <property type="entry name" value="CHP03788"/>
</dbReference>
<reference evidence="4 5" key="2">
    <citation type="submission" date="2019-01" db="EMBL/GenBank/DDBJ databases">
        <title>Motilimonas pumilus sp. nov., isolated from the gut of sea cucumber (Apostichopus japonicus).</title>
        <authorList>
            <person name="Wang F.-Q."/>
            <person name="Ren L.-H."/>
            <person name="Lin Y.-W."/>
            <person name="Sun G.-H."/>
            <person name="Du Z.-J."/>
            <person name="Zhao J.-X."/>
            <person name="Liu X.-J."/>
            <person name="Liu L.-J."/>
        </authorList>
    </citation>
    <scope>NUCLEOTIDE SEQUENCE [LARGE SCALE GENOMIC DNA]</scope>
    <source>
        <strain evidence="4 5">PLHSC7-2</strain>
    </source>
</reference>
<keyword evidence="1" id="KW-0812">Transmembrane</keyword>
<dbReference type="EMBL" id="QZCH01000017">
    <property type="protein sequence ID" value="RJG42404.1"/>
    <property type="molecule type" value="Genomic_DNA"/>
</dbReference>
<keyword evidence="1" id="KW-1133">Transmembrane helix</keyword>
<protein>
    <submittedName>
        <fullName evidence="4">Marine proteobacterial sortase target protein</fullName>
    </submittedName>
</protein>
<dbReference type="SMART" id="SM00609">
    <property type="entry name" value="VIT"/>
    <property type="match status" value="1"/>
</dbReference>
<dbReference type="SUPFAM" id="SSF53300">
    <property type="entry name" value="vWA-like"/>
    <property type="match status" value="1"/>
</dbReference>
<organism evidence="4 5">
    <name type="scientific">Motilimonas pumila</name>
    <dbReference type="NCBI Taxonomy" id="2303987"/>
    <lineage>
        <taxon>Bacteria</taxon>
        <taxon>Pseudomonadati</taxon>
        <taxon>Pseudomonadota</taxon>
        <taxon>Gammaproteobacteria</taxon>
        <taxon>Alteromonadales</taxon>
        <taxon>Alteromonadales genera incertae sedis</taxon>
        <taxon>Motilimonas</taxon>
    </lineage>
</organism>
<dbReference type="Gene3D" id="3.40.50.410">
    <property type="entry name" value="von Willebrand factor, type A domain"/>
    <property type="match status" value="1"/>
</dbReference>
<accession>A0A418YD10</accession>
<evidence type="ECO:0000256" key="1">
    <source>
        <dbReference type="SAM" id="Phobius"/>
    </source>
</evidence>
<dbReference type="InterPro" id="IPR013694">
    <property type="entry name" value="VIT"/>
</dbReference>
<dbReference type="Pfam" id="PF08487">
    <property type="entry name" value="VIT"/>
    <property type="match status" value="1"/>
</dbReference>
<reference evidence="4 5" key="1">
    <citation type="submission" date="2018-09" db="EMBL/GenBank/DDBJ databases">
        <authorList>
            <person name="Wang F."/>
        </authorList>
    </citation>
    <scope>NUCLEOTIDE SEQUENCE [LARGE SCALE GENOMIC DNA]</scope>
    <source>
        <strain evidence="4 5">PLHSC7-2</strain>
    </source>
</reference>
<comment type="caution">
    <text evidence="4">The sequence shown here is derived from an EMBL/GenBank/DDBJ whole genome shotgun (WGS) entry which is preliminary data.</text>
</comment>
<name>A0A418YD10_9GAMM</name>
<dbReference type="AlphaFoldDB" id="A0A418YD10"/>
<feature type="transmembrane region" description="Helical" evidence="1">
    <location>
        <begin position="686"/>
        <end position="704"/>
    </location>
</feature>
<dbReference type="PROSITE" id="PS50234">
    <property type="entry name" value="VWFA"/>
    <property type="match status" value="1"/>
</dbReference>
<dbReference type="PANTHER" id="PTHR45737:SF6">
    <property type="entry name" value="VON WILLEBRAND FACTOR A DOMAIN-CONTAINING PROTEIN 5A"/>
    <property type="match status" value="1"/>
</dbReference>
<evidence type="ECO:0000313" key="5">
    <source>
        <dbReference type="Proteomes" id="UP000283255"/>
    </source>
</evidence>
<evidence type="ECO:0000313" key="4">
    <source>
        <dbReference type="EMBL" id="RJG42404.1"/>
    </source>
</evidence>
<keyword evidence="5" id="KW-1185">Reference proteome</keyword>
<dbReference type="PROSITE" id="PS51468">
    <property type="entry name" value="VIT"/>
    <property type="match status" value="1"/>
</dbReference>
<sequence>MKVWLNNAAKLSFIIFAAFFISNLIRPLKVQAQNHPSTNDYTSAQLLLIDDAGQYLNALSLSAKANIQISGLIAYTELTQSFKNDSEHWLEGLYVFPLAEHASVSAMEIRFRDKVIKAEIKEKQQAEDIYQAAKKAGKVAALTEQHRPNLFRHRMVNIAPGETVQIRLVVEQALRFQDGLFSYRLPTTYTPRYRPATLSIRQQQQVVESLNEQTHIDIESSGWAKPNKRRADSLRQPLSVTPSELLAAKEPKIPQIEVSVTLDGGGDIAHARLLNHPNSVEVKQSQLRFNGILAMDRDFLLQWQLSASETPQAALFNEDKTVDGETYQHHLLMLMPPQALPEITRLAKERVFVIDTSGSMHGDAIEQAKAALQRALTQLDTEDTFNIIAFSSSAHALFNTSRAANEANLSRARHWVADLEAEGGTEMGKALAMALPSHESHGLRVRQVIFMTDGAVSNEQVLFQQIRQNIGRSKLFTVGIGQAPNDYFMRAAAYYGGGEHLYVSHTDQVDKRLGQLFKKLSSPVLTNIHITSDSESVELSVEQIQDLYLGEPLFVAIRSLQAKTVTVTGFGIDDARTKQALWQQRFDLSKSAQHPGVANYWARKMIAKIERQSLAGLDRDERKEQVLPLALGYQLLSPYTSFVAVAKAPIKPKMTSLATVKAQNKMSAAGVKQLAFPKTATSSLLWGYWSLVLALLAFALWLFIRQLRRNGSQSGHCVDACADSN</sequence>
<feature type="domain" description="VWFA" evidence="2">
    <location>
        <begin position="349"/>
        <end position="520"/>
    </location>
</feature>
<keyword evidence="1" id="KW-0472">Membrane</keyword>
<dbReference type="InterPro" id="IPR002035">
    <property type="entry name" value="VWF_A"/>
</dbReference>
<gene>
    <name evidence="4" type="ORF">D1Z90_13095</name>
</gene>
<evidence type="ECO:0000259" key="3">
    <source>
        <dbReference type="PROSITE" id="PS51468"/>
    </source>
</evidence>
<dbReference type="Proteomes" id="UP000283255">
    <property type="component" value="Unassembled WGS sequence"/>
</dbReference>
<proteinExistence type="predicted"/>
<dbReference type="InterPro" id="IPR036465">
    <property type="entry name" value="vWFA_dom_sf"/>
</dbReference>
<feature type="domain" description="VIT" evidence="3">
    <location>
        <begin position="44"/>
        <end position="172"/>
    </location>
</feature>
<dbReference type="RefSeq" id="WP_119911226.1">
    <property type="nucleotide sequence ID" value="NZ_QZCH01000017.1"/>
</dbReference>